<feature type="transmembrane region" description="Helical" evidence="2">
    <location>
        <begin position="815"/>
        <end position="833"/>
    </location>
</feature>
<dbReference type="Proteomes" id="UP000263642">
    <property type="component" value="Unassembled WGS sequence"/>
</dbReference>
<dbReference type="InterPro" id="IPR019734">
    <property type="entry name" value="TPR_rpt"/>
</dbReference>
<gene>
    <name evidence="3" type="ORF">DIT97_28780</name>
</gene>
<keyword evidence="2" id="KW-0472">Membrane</keyword>
<reference evidence="3 4" key="1">
    <citation type="journal article" date="2018" name="Nat. Biotechnol.">
        <title>A standardized bacterial taxonomy based on genome phylogeny substantially revises the tree of life.</title>
        <authorList>
            <person name="Parks D.H."/>
            <person name="Chuvochina M."/>
            <person name="Waite D.W."/>
            <person name="Rinke C."/>
            <person name="Skarshewski A."/>
            <person name="Chaumeil P.A."/>
            <person name="Hugenholtz P."/>
        </authorList>
    </citation>
    <scope>NUCLEOTIDE SEQUENCE [LARGE SCALE GENOMIC DNA]</scope>
    <source>
        <strain evidence="3">UBA9375</strain>
    </source>
</reference>
<feature type="transmembrane region" description="Helical" evidence="2">
    <location>
        <begin position="845"/>
        <end position="862"/>
    </location>
</feature>
<dbReference type="InterPro" id="IPR011990">
    <property type="entry name" value="TPR-like_helical_dom_sf"/>
</dbReference>
<keyword evidence="1" id="KW-0802">TPR repeat</keyword>
<feature type="repeat" description="TPR" evidence="1">
    <location>
        <begin position="733"/>
        <end position="766"/>
    </location>
</feature>
<dbReference type="Pfam" id="PF13584">
    <property type="entry name" value="BatD"/>
    <property type="match status" value="2"/>
</dbReference>
<evidence type="ECO:0000313" key="3">
    <source>
        <dbReference type="EMBL" id="HCO26813.1"/>
    </source>
</evidence>
<dbReference type="Gene3D" id="1.25.40.10">
    <property type="entry name" value="Tetratricopeptide repeat domain"/>
    <property type="match status" value="1"/>
</dbReference>
<dbReference type="InterPro" id="IPR025738">
    <property type="entry name" value="BatD"/>
</dbReference>
<dbReference type="PROSITE" id="PS50005">
    <property type="entry name" value="TPR"/>
    <property type="match status" value="1"/>
</dbReference>
<keyword evidence="2" id="KW-1133">Transmembrane helix</keyword>
<keyword evidence="2" id="KW-0812">Transmembrane</keyword>
<evidence type="ECO:0000256" key="1">
    <source>
        <dbReference type="PROSITE-ProRule" id="PRU00339"/>
    </source>
</evidence>
<dbReference type="SMART" id="SM00028">
    <property type="entry name" value="TPR"/>
    <property type="match status" value="1"/>
</dbReference>
<evidence type="ECO:0000313" key="4">
    <source>
        <dbReference type="Proteomes" id="UP000263642"/>
    </source>
</evidence>
<evidence type="ECO:0000256" key="2">
    <source>
        <dbReference type="SAM" id="Phobius"/>
    </source>
</evidence>
<dbReference type="AlphaFoldDB" id="A0A3D3RDB7"/>
<comment type="caution">
    <text evidence="3">The sequence shown here is derived from an EMBL/GenBank/DDBJ whole genome shotgun (WGS) entry which is preliminary data.</text>
</comment>
<dbReference type="PANTHER" id="PTHR40940:SF2">
    <property type="entry name" value="BATD"/>
    <property type="match status" value="1"/>
</dbReference>
<proteinExistence type="predicted"/>
<dbReference type="Pfam" id="PF00515">
    <property type="entry name" value="TPR_1"/>
    <property type="match status" value="1"/>
</dbReference>
<dbReference type="EMBL" id="DQAY01000179">
    <property type="protein sequence ID" value="HCO26813.1"/>
    <property type="molecule type" value="Genomic_DNA"/>
</dbReference>
<organism evidence="3 4">
    <name type="scientific">Gimesia maris</name>
    <dbReference type="NCBI Taxonomy" id="122"/>
    <lineage>
        <taxon>Bacteria</taxon>
        <taxon>Pseudomonadati</taxon>
        <taxon>Planctomycetota</taxon>
        <taxon>Planctomycetia</taxon>
        <taxon>Planctomycetales</taxon>
        <taxon>Planctomycetaceae</taxon>
        <taxon>Gimesia</taxon>
    </lineage>
</organism>
<dbReference type="PROSITE" id="PS50293">
    <property type="entry name" value="TPR_REGION"/>
    <property type="match status" value="1"/>
</dbReference>
<accession>A0A3D3RDB7</accession>
<name>A0A3D3RDB7_9PLAN</name>
<dbReference type="PANTHER" id="PTHR40940">
    <property type="entry name" value="PROTEIN BATD-RELATED"/>
    <property type="match status" value="1"/>
</dbReference>
<dbReference type="SUPFAM" id="SSF48452">
    <property type="entry name" value="TPR-like"/>
    <property type="match status" value="1"/>
</dbReference>
<protein>
    <submittedName>
        <fullName evidence="3">Uncharacterized protein</fullName>
    </submittedName>
</protein>
<sequence>MDHTKNYIRAILTILTVGIAGSSAFAGDVSMSLSSREAYVGSPIQMQIAIKNAKDYEQPALPQIDGIEIRSAGSPSQSSQVTIINGRRSESRSVILNYLITPRRAGTFEIPPLKFKVDGKDVETEAIRIIATKSETGDLLFVELEGKKEKVFVGQPLEMVLRIYIKPYRDQDHELTLSEGDMWNMISDQTAWGSFQKRIEEMANSRQRPGGKEVLHDNGQGEERAYYMYEITAKVYPTKAGKISGDDLQIVVNYPTALGRSRDPFDRFFEDSPFGGGFMSSPFSKRLSVASSRPVVAGATVDATEVIPVPTEGRPADYRGAVGQYNIVTQASPVNVHAGDSITLNLGIVGTGPMELVQAPPLSELPELKEFKVSNQPLAGYVKDDSKVFSTTIRPRQAGITEIPAIPFSFFNPETEQFETVRSSPIKITVEKADSLALDSIVGAKSTNSKQQNATQNAISLTPSFINFDAPSVLISQQPQSAWNWWWLAVVVPPVMWVITLITRYRHWIAEHLPSLRSPHARCSTQISNAKDQSVIAHALLRYMQKKFPARKSAAVAENLDETSSTIGAIRAAGFYELAAEAEALLEQLSHSNISYGAPVDLEEQRSTALDFLSRLADQINSQSSRRIRRSQKSKDKLKKHARFSQPAAMLLGLVLASAASTAMANDITATGLSPEPHVQLDQSQREVILNDASESYRNGLSLAETNAADAKDLFLRAAKKYQLLVDSGISNADLYFNLGNAYLQSNQLGRAIANYDRALKLEPDNHQFQVNLNAAQGMVKTADTPQKLSGPDESLLLKLKNGNADLIKLVGQQTVIAVLVISSLAFWGLLILRTMDHKLSLWKFGTLPGLLLFGALVSIYLHSGNTAPQGNAVIVEQHLKLHAGDGEQFAEVAVLDSAEGRRVQTLAHRGTWTQIETAQGQTGWVPDRVLELL</sequence>